<dbReference type="EMBL" id="CCYA01000147">
    <property type="protein sequence ID" value="CEH12284.1"/>
    <property type="molecule type" value="Genomic_DNA"/>
</dbReference>
<evidence type="ECO:0000313" key="2">
    <source>
        <dbReference type="EMBL" id="CEH12284.1"/>
    </source>
</evidence>
<reference evidence="2 3" key="1">
    <citation type="submission" date="2014-09" db="EMBL/GenBank/DDBJ databases">
        <authorList>
            <person name="Magalhaes I.L.F."/>
            <person name="Oliveira U."/>
            <person name="Santos F.R."/>
            <person name="Vidigal T.H.D.A."/>
            <person name="Brescovit A.D."/>
            <person name="Santos A.J."/>
        </authorList>
    </citation>
    <scope>NUCLEOTIDE SEQUENCE [LARGE SCALE GENOMIC DNA]</scope>
</reference>
<feature type="region of interest" description="Disordered" evidence="1">
    <location>
        <begin position="976"/>
        <end position="999"/>
    </location>
</feature>
<dbReference type="OrthoDB" id="2550309at2759"/>
<proteinExistence type="predicted"/>
<dbReference type="Proteomes" id="UP000054845">
    <property type="component" value="Unassembled WGS sequence"/>
</dbReference>
<name>A0A0P1BA91_9BASI</name>
<evidence type="ECO:0000313" key="3">
    <source>
        <dbReference type="Proteomes" id="UP000054845"/>
    </source>
</evidence>
<keyword evidence="3" id="KW-1185">Reference proteome</keyword>
<organism evidence="2 3">
    <name type="scientific">Ceraceosorus bombacis</name>
    <dbReference type="NCBI Taxonomy" id="401625"/>
    <lineage>
        <taxon>Eukaryota</taxon>
        <taxon>Fungi</taxon>
        <taxon>Dikarya</taxon>
        <taxon>Basidiomycota</taxon>
        <taxon>Ustilaginomycotina</taxon>
        <taxon>Exobasidiomycetes</taxon>
        <taxon>Ceraceosorales</taxon>
        <taxon>Ceraceosoraceae</taxon>
        <taxon>Ceraceosorus</taxon>
    </lineage>
</organism>
<evidence type="ECO:0000256" key="1">
    <source>
        <dbReference type="SAM" id="MobiDB-lite"/>
    </source>
</evidence>
<dbReference type="AlphaFoldDB" id="A0A0P1BA91"/>
<protein>
    <submittedName>
        <fullName evidence="2">Uncharacterized protein</fullName>
    </submittedName>
</protein>
<feature type="region of interest" description="Disordered" evidence="1">
    <location>
        <begin position="60"/>
        <end position="83"/>
    </location>
</feature>
<feature type="compositionally biased region" description="Low complexity" evidence="1">
    <location>
        <begin position="455"/>
        <end position="464"/>
    </location>
</feature>
<feature type="region of interest" description="Disordered" evidence="1">
    <location>
        <begin position="447"/>
        <end position="476"/>
    </location>
</feature>
<sequence length="1058" mass="116209">MSGSAAMVAWRRVLCPSNRLAPLDETSGRAGAVLGQRGWHTSTSRAAAVAFDAHLPPEFAAQKQRASQHRSSVGTREGHETKGVRYGDQQRLGTAEGAATTTTSHHRISAPAAGVENYDDFFKDQLTYAPRDSPIMLRSSKDRLWSYDVTPEKLRAELEKIVESVDQGARHLPSLASRLLHSLGIRVHLDGQAESTLTPAAKFEEACMLILSHCIQRSAQLGATHTSHHDPTSIRSISALYESQVGQAFVPTFKENPRLAQLQRSTLHSYFGLQFLASARLQDEGMRNAALCVKDQRLKPSQARYLFRRVVARLEEGSVRDSNVARSFAAETGRAGGLRAMQKRRRWNAAWEEAVKSAEALLRSGVLLTWSNAGLSYVEAKHSVAPCESTADRLAKAQGGIDSKARKEPAAELHMLLLALSNAPLPHLALRVASAAQAAALHALSRRVEPSRSEPAATPGIWTPPTTPTQRSGALSVDPDWASQRATEKTISNLVKRANGKHAVEILDLVRPAHRTRKMYEAVFEIWSEVEIRLEVTCTAHRADRWCLWVVPTQKDQERATTEHGRGHIMSPAAELRVAAARARGDLSSRLWTDYAELFHPANQDFAEDGATLGSRSSSASLHRESRASGAPLGLRRELKRLLEKRFKSHARTVQLDLVQADLELAKTLQAYDSVEAEQRSVEEAGPNEGLAQFALPKFDAAASDLDSSDLAHLSTTSHLSIVQTMVRSGHFALAFGYVSRVLASHAQDCLEGRKRHLRDRRTLLINCLLRAALASRTKRRRELSRLLTTRAGLVQGQVGRSKSAADGLRSLLGTQRESRNSPPRRQLAASRAATLQPLQAKRTTFFTPSLSRSSAPSARIAAGKSHALLRAQRVFQLFDQFELRPSGVTLNIVLLRLSRRTRCKRLLKALYGVGMELGAELDAAAGARASSSHTLAAAKEARIDLDALKSLQQEDRALLLGLLARASSILPSRINDKHTTLSPSSDPEEPEEPASSLHCASPSIQYEQRIAPLVRAFSSALYDVGDCKGAREIIGMGLKERKRAQEMRKRRPSQHQH</sequence>
<accession>A0A0P1BA91</accession>
<feature type="region of interest" description="Disordered" evidence="1">
    <location>
        <begin position="609"/>
        <end position="629"/>
    </location>
</feature>